<dbReference type="InterPro" id="IPR000668">
    <property type="entry name" value="Peptidase_C1A_C"/>
</dbReference>
<evidence type="ECO:0000256" key="7">
    <source>
        <dbReference type="SAM" id="SignalP"/>
    </source>
</evidence>
<sequence>MAVLPVIFILLLVSLSNGEYLQYPETDDEVQEIFRFWKIEHDKIYPNEQEESKSYRTFKDNIQYINELNTLYRGKTGFGINQFADLSPKEFQKKILMPKRQAPAFDSKRYVNIKASAPLPESYDWRDKNMVTSVKDQGSVGTCWAFSTVGNIEGQWALQGKSLSNFSVEQIVDCDGTEDVKLKKADCGVFGGWPFLAYEYVKRQGGLESWDDYAYCSGTGKCFTCPAQGYNKTLCGPPVEYCQKNESCEAKLDKSKFVPGLRVDDWQAVDQNETTIAHGLILLGPLSVALDASLLQFYKFGVYSPISCNPKLLDHAVLMVGFGVEKTLFGSKPYWMIKNSWGEKWGEKGYFKIKRGSGTCGINTQVTTAILAK</sequence>
<dbReference type="PANTHER" id="PTHR12411">
    <property type="entry name" value="CYSTEINE PROTEASE FAMILY C1-RELATED"/>
    <property type="match status" value="1"/>
</dbReference>
<feature type="signal peptide" evidence="7">
    <location>
        <begin position="1"/>
        <end position="18"/>
    </location>
</feature>
<dbReference type="InterPro" id="IPR025660">
    <property type="entry name" value="Pept_his_AS"/>
</dbReference>
<reference evidence="10 11" key="1">
    <citation type="submission" date="2024-01" db="EMBL/GenBank/DDBJ databases">
        <title>The genome of the rayed Mediterranean limpet Patella caerulea (Linnaeus, 1758).</title>
        <authorList>
            <person name="Anh-Thu Weber A."/>
            <person name="Halstead-Nussloch G."/>
        </authorList>
    </citation>
    <scope>NUCLEOTIDE SEQUENCE [LARGE SCALE GENOMIC DNA]</scope>
    <source>
        <strain evidence="10">AATW-2023a</strain>
        <tissue evidence="10">Whole specimen</tissue>
    </source>
</reference>
<dbReference type="InterPro" id="IPR013201">
    <property type="entry name" value="Prot_inhib_I29"/>
</dbReference>
<dbReference type="AlphaFoldDB" id="A0AAN8JT30"/>
<evidence type="ECO:0000256" key="5">
    <source>
        <dbReference type="ARBA" id="ARBA00023145"/>
    </source>
</evidence>
<dbReference type="GO" id="GO:0006508">
    <property type="term" value="P:proteolysis"/>
    <property type="evidence" value="ECO:0007669"/>
    <property type="project" value="UniProtKB-KW"/>
</dbReference>
<dbReference type="InterPro" id="IPR000169">
    <property type="entry name" value="Pept_cys_AS"/>
</dbReference>
<dbReference type="CDD" id="cd02248">
    <property type="entry name" value="Peptidase_C1A"/>
    <property type="match status" value="1"/>
</dbReference>
<evidence type="ECO:0000259" key="9">
    <source>
        <dbReference type="SMART" id="SM00848"/>
    </source>
</evidence>
<dbReference type="SMART" id="SM00848">
    <property type="entry name" value="Inhibitor_I29"/>
    <property type="match status" value="1"/>
</dbReference>
<gene>
    <name evidence="10" type="ORF">SNE40_010273</name>
</gene>
<evidence type="ECO:0000313" key="10">
    <source>
        <dbReference type="EMBL" id="KAK6182632.1"/>
    </source>
</evidence>
<evidence type="ECO:0000256" key="4">
    <source>
        <dbReference type="ARBA" id="ARBA00022807"/>
    </source>
</evidence>
<protein>
    <submittedName>
        <fullName evidence="10">Uncharacterized protein</fullName>
    </submittedName>
</protein>
<evidence type="ECO:0000256" key="1">
    <source>
        <dbReference type="ARBA" id="ARBA00008455"/>
    </source>
</evidence>
<dbReference type="PROSITE" id="PS00639">
    <property type="entry name" value="THIOL_PROTEASE_HIS"/>
    <property type="match status" value="1"/>
</dbReference>
<dbReference type="Gene3D" id="3.90.70.10">
    <property type="entry name" value="Cysteine proteinases"/>
    <property type="match status" value="1"/>
</dbReference>
<dbReference type="Pfam" id="PF08246">
    <property type="entry name" value="Inhibitor_I29"/>
    <property type="match status" value="1"/>
</dbReference>
<dbReference type="InterPro" id="IPR013128">
    <property type="entry name" value="Peptidase_C1A"/>
</dbReference>
<feature type="domain" description="Peptidase C1A papain C-terminal" evidence="8">
    <location>
        <begin position="119"/>
        <end position="370"/>
    </location>
</feature>
<proteinExistence type="inferred from homology"/>
<dbReference type="EMBL" id="JAZGQO010000007">
    <property type="protein sequence ID" value="KAK6182632.1"/>
    <property type="molecule type" value="Genomic_DNA"/>
</dbReference>
<dbReference type="PROSITE" id="PS00139">
    <property type="entry name" value="THIOL_PROTEASE_CYS"/>
    <property type="match status" value="1"/>
</dbReference>
<evidence type="ECO:0000259" key="8">
    <source>
        <dbReference type="SMART" id="SM00645"/>
    </source>
</evidence>
<evidence type="ECO:0000256" key="3">
    <source>
        <dbReference type="ARBA" id="ARBA00022801"/>
    </source>
</evidence>
<dbReference type="GO" id="GO:0008234">
    <property type="term" value="F:cysteine-type peptidase activity"/>
    <property type="evidence" value="ECO:0007669"/>
    <property type="project" value="UniProtKB-KW"/>
</dbReference>
<feature type="chain" id="PRO_5042975660" evidence="7">
    <location>
        <begin position="19"/>
        <end position="373"/>
    </location>
</feature>
<keyword evidence="6" id="KW-1015">Disulfide bond</keyword>
<dbReference type="Pfam" id="PF00112">
    <property type="entry name" value="Peptidase_C1"/>
    <property type="match status" value="1"/>
</dbReference>
<keyword evidence="3" id="KW-0378">Hydrolase</keyword>
<accession>A0AAN8JT30</accession>
<dbReference type="SMART" id="SM00645">
    <property type="entry name" value="Pept_C1"/>
    <property type="match status" value="1"/>
</dbReference>
<keyword evidence="4" id="KW-0788">Thiol protease</keyword>
<keyword evidence="11" id="KW-1185">Reference proteome</keyword>
<name>A0AAN8JT30_PATCE</name>
<keyword evidence="5" id="KW-0865">Zymogen</keyword>
<evidence type="ECO:0000256" key="2">
    <source>
        <dbReference type="ARBA" id="ARBA00022670"/>
    </source>
</evidence>
<dbReference type="InterPro" id="IPR039417">
    <property type="entry name" value="Peptidase_C1A_papain-like"/>
</dbReference>
<dbReference type="PRINTS" id="PR00705">
    <property type="entry name" value="PAPAIN"/>
</dbReference>
<dbReference type="Proteomes" id="UP001347796">
    <property type="component" value="Unassembled WGS sequence"/>
</dbReference>
<organism evidence="10 11">
    <name type="scientific">Patella caerulea</name>
    <name type="common">Rayed Mediterranean limpet</name>
    <dbReference type="NCBI Taxonomy" id="87958"/>
    <lineage>
        <taxon>Eukaryota</taxon>
        <taxon>Metazoa</taxon>
        <taxon>Spiralia</taxon>
        <taxon>Lophotrochozoa</taxon>
        <taxon>Mollusca</taxon>
        <taxon>Gastropoda</taxon>
        <taxon>Patellogastropoda</taxon>
        <taxon>Patelloidea</taxon>
        <taxon>Patellidae</taxon>
        <taxon>Patella</taxon>
    </lineage>
</organism>
<comment type="similarity">
    <text evidence="1">Belongs to the peptidase C1 family.</text>
</comment>
<dbReference type="InterPro" id="IPR038765">
    <property type="entry name" value="Papain-like_cys_pep_sf"/>
</dbReference>
<evidence type="ECO:0000313" key="11">
    <source>
        <dbReference type="Proteomes" id="UP001347796"/>
    </source>
</evidence>
<evidence type="ECO:0000256" key="6">
    <source>
        <dbReference type="ARBA" id="ARBA00023157"/>
    </source>
</evidence>
<feature type="domain" description="Cathepsin propeptide inhibitor" evidence="9">
    <location>
        <begin position="34"/>
        <end position="91"/>
    </location>
</feature>
<comment type="caution">
    <text evidence="10">The sequence shown here is derived from an EMBL/GenBank/DDBJ whole genome shotgun (WGS) entry which is preliminary data.</text>
</comment>
<keyword evidence="7" id="KW-0732">Signal</keyword>
<dbReference type="SUPFAM" id="SSF54001">
    <property type="entry name" value="Cysteine proteinases"/>
    <property type="match status" value="1"/>
</dbReference>
<keyword evidence="2" id="KW-0645">Protease</keyword>